<gene>
    <name evidence="1" type="ORF">P8634_10865</name>
</gene>
<dbReference type="AlphaFoldDB" id="A0AAJ6A117"/>
<evidence type="ECO:0000313" key="2">
    <source>
        <dbReference type="Proteomes" id="UP001218104"/>
    </source>
</evidence>
<reference evidence="1" key="1">
    <citation type="submission" date="2023-04" db="EMBL/GenBank/DDBJ databases">
        <title>Genomic of Limosilactobacillus fermentum MSJK0025.</title>
        <authorList>
            <person name="Yang S."/>
        </authorList>
    </citation>
    <scope>NUCLEOTIDE SEQUENCE</scope>
    <source>
        <strain evidence="1">MSJK0025</strain>
        <plasmid evidence="1">pMSJK0025</plasmid>
    </source>
</reference>
<sequence>MHSYQKENFLDRYDQLSENEKMYIDGILTAVNSGKHSYHEKETALHQVNEMLFQKLVNDSND</sequence>
<dbReference type="RefSeq" id="WP_278319358.1">
    <property type="nucleotide sequence ID" value="NZ_CP053314.1"/>
</dbReference>
<name>A0AAJ6A117_LIMFE</name>
<organism evidence="1 2">
    <name type="scientific">Limosilactobacillus fermentum</name>
    <name type="common">Lactobacillus fermentum</name>
    <dbReference type="NCBI Taxonomy" id="1613"/>
    <lineage>
        <taxon>Bacteria</taxon>
        <taxon>Bacillati</taxon>
        <taxon>Bacillota</taxon>
        <taxon>Bacilli</taxon>
        <taxon>Lactobacillales</taxon>
        <taxon>Lactobacillaceae</taxon>
        <taxon>Limosilactobacillus</taxon>
    </lineage>
</organism>
<geneLocation type="plasmid" evidence="1 2">
    <name>pMSJK0025</name>
</geneLocation>
<accession>A0AAJ6A117</accession>
<proteinExistence type="predicted"/>
<keyword evidence="1" id="KW-0614">Plasmid</keyword>
<evidence type="ECO:0000313" key="1">
    <source>
        <dbReference type="EMBL" id="WFR90180.1"/>
    </source>
</evidence>
<dbReference type="EMBL" id="CP121469">
    <property type="protein sequence ID" value="WFR90180.1"/>
    <property type="molecule type" value="Genomic_DNA"/>
</dbReference>
<dbReference type="Proteomes" id="UP001218104">
    <property type="component" value="Plasmid pMSJK0025"/>
</dbReference>
<protein>
    <submittedName>
        <fullName evidence="1">Uncharacterized protein</fullName>
    </submittedName>
</protein>